<evidence type="ECO:0000313" key="7">
    <source>
        <dbReference type="EMBL" id="MFC1851647.1"/>
    </source>
</evidence>
<keyword evidence="3" id="KW-0233">DNA recombination</keyword>
<dbReference type="InterPro" id="IPR002104">
    <property type="entry name" value="Integrase_catalytic"/>
</dbReference>
<evidence type="ECO:0000256" key="3">
    <source>
        <dbReference type="ARBA" id="ARBA00023172"/>
    </source>
</evidence>
<evidence type="ECO:0000259" key="5">
    <source>
        <dbReference type="PROSITE" id="PS51898"/>
    </source>
</evidence>
<keyword evidence="2 4" id="KW-0238">DNA-binding</keyword>
<dbReference type="PROSITE" id="PS51898">
    <property type="entry name" value="TYR_RECOMBINASE"/>
    <property type="match status" value="1"/>
</dbReference>
<dbReference type="PANTHER" id="PTHR30349:SF81">
    <property type="entry name" value="TYROSINE RECOMBINASE XERC"/>
    <property type="match status" value="1"/>
</dbReference>
<evidence type="ECO:0000256" key="2">
    <source>
        <dbReference type="ARBA" id="ARBA00023125"/>
    </source>
</evidence>
<feature type="domain" description="Tyr recombinase" evidence="5">
    <location>
        <begin position="118"/>
        <end position="302"/>
    </location>
</feature>
<name>A0ABV6YZM5_UNCC1</name>
<dbReference type="PANTHER" id="PTHR30349">
    <property type="entry name" value="PHAGE INTEGRASE-RELATED"/>
    <property type="match status" value="1"/>
</dbReference>
<dbReference type="NCBIfam" id="NF002331">
    <property type="entry name" value="PRK01287.1"/>
    <property type="match status" value="1"/>
</dbReference>
<reference evidence="7 8" key="1">
    <citation type="submission" date="2024-09" db="EMBL/GenBank/DDBJ databases">
        <title>Laminarin stimulates single cell rates of sulfate reduction while oxygen inhibits transcriptomic activity in coastal marine sediment.</title>
        <authorList>
            <person name="Lindsay M."/>
            <person name="Orcutt B."/>
            <person name="Emerson D."/>
            <person name="Stepanauskas R."/>
            <person name="D'Angelo T."/>
        </authorList>
    </citation>
    <scope>NUCLEOTIDE SEQUENCE [LARGE SCALE GENOMIC DNA]</scope>
    <source>
        <strain evidence="7">SAG AM-311-K15</strain>
    </source>
</reference>
<dbReference type="PROSITE" id="PS51900">
    <property type="entry name" value="CB"/>
    <property type="match status" value="1"/>
</dbReference>
<dbReference type="InterPro" id="IPR010998">
    <property type="entry name" value="Integrase_recombinase_N"/>
</dbReference>
<dbReference type="InterPro" id="IPR013762">
    <property type="entry name" value="Integrase-like_cat_sf"/>
</dbReference>
<comment type="caution">
    <text evidence="7">The sequence shown here is derived from an EMBL/GenBank/DDBJ whole genome shotgun (WGS) entry which is preliminary data.</text>
</comment>
<dbReference type="InterPro" id="IPR050090">
    <property type="entry name" value="Tyrosine_recombinase_XerCD"/>
</dbReference>
<dbReference type="SUPFAM" id="SSF56349">
    <property type="entry name" value="DNA breaking-rejoining enzymes"/>
    <property type="match status" value="1"/>
</dbReference>
<dbReference type="EMBL" id="JBHPBY010000211">
    <property type="protein sequence ID" value="MFC1851647.1"/>
    <property type="molecule type" value="Genomic_DNA"/>
</dbReference>
<dbReference type="InterPro" id="IPR011010">
    <property type="entry name" value="DNA_brk_join_enz"/>
</dbReference>
<dbReference type="InterPro" id="IPR004107">
    <property type="entry name" value="Integrase_SAM-like_N"/>
</dbReference>
<dbReference type="Gene3D" id="1.10.443.10">
    <property type="entry name" value="Intergrase catalytic core"/>
    <property type="match status" value="1"/>
</dbReference>
<sequence length="310" mass="35901">MKHGFDLRTLIPKYLQWRRSQNKSQMTICTNRGHLEQFCRWFEERGISHPGHVTPKNIAAYCSFLIFYRKSDGGGLTTSTRIQRLSVIRMFYRWLLKQKFILDDPTGDIVLPRCSPQLPKSILTPKEVDRILQQPNIRRPVGIRDRALLETLYSTGMRRSELANLKTSDLKLSSGIVFVRRGKGRKDRVVPIGEIASQWLKRYLSDARPILNKGDVKEILFLSYQGKPLTPDRITGITRFYCQASGVQKSGACHIFRHSMATGMLENGADIRYIQEILGHVHLRTTQIYTHVSIRSLKEIHRQTHPFERE</sequence>
<dbReference type="Pfam" id="PF00589">
    <property type="entry name" value="Phage_integrase"/>
    <property type="match status" value="1"/>
</dbReference>
<proteinExistence type="predicted"/>
<evidence type="ECO:0000313" key="8">
    <source>
        <dbReference type="Proteomes" id="UP001594351"/>
    </source>
</evidence>
<protein>
    <submittedName>
        <fullName evidence="7">Site-specific tyrosine recombinase XerC</fullName>
    </submittedName>
</protein>
<gene>
    <name evidence="7" type="primary">xerC</name>
    <name evidence="7" type="ORF">ACFL27_15765</name>
</gene>
<dbReference type="CDD" id="cd00798">
    <property type="entry name" value="INT_XerDC_C"/>
    <property type="match status" value="1"/>
</dbReference>
<dbReference type="InterPro" id="IPR044068">
    <property type="entry name" value="CB"/>
</dbReference>
<evidence type="ECO:0000256" key="1">
    <source>
        <dbReference type="ARBA" id="ARBA00022908"/>
    </source>
</evidence>
<feature type="domain" description="Core-binding (CB)" evidence="6">
    <location>
        <begin position="5"/>
        <end position="96"/>
    </location>
</feature>
<keyword evidence="8" id="KW-1185">Reference proteome</keyword>
<evidence type="ECO:0000256" key="4">
    <source>
        <dbReference type="PROSITE-ProRule" id="PRU01248"/>
    </source>
</evidence>
<dbReference type="Gene3D" id="1.10.150.130">
    <property type="match status" value="1"/>
</dbReference>
<dbReference type="Pfam" id="PF02899">
    <property type="entry name" value="Phage_int_SAM_1"/>
    <property type="match status" value="1"/>
</dbReference>
<evidence type="ECO:0000259" key="6">
    <source>
        <dbReference type="PROSITE" id="PS51900"/>
    </source>
</evidence>
<dbReference type="Proteomes" id="UP001594351">
    <property type="component" value="Unassembled WGS sequence"/>
</dbReference>
<accession>A0ABV6YZM5</accession>
<keyword evidence="1" id="KW-0229">DNA integration</keyword>
<organism evidence="7 8">
    <name type="scientific">candidate division CSSED10-310 bacterium</name>
    <dbReference type="NCBI Taxonomy" id="2855610"/>
    <lineage>
        <taxon>Bacteria</taxon>
        <taxon>Bacteria division CSSED10-310</taxon>
    </lineage>
</organism>